<dbReference type="InterPro" id="IPR031322">
    <property type="entry name" value="Shikimate/glucono_kinase"/>
</dbReference>
<dbReference type="Gene3D" id="3.40.50.300">
    <property type="entry name" value="P-loop containing nucleotide triphosphate hydrolases"/>
    <property type="match status" value="1"/>
</dbReference>
<reference evidence="11 13" key="1">
    <citation type="journal article" date="2015" name="Genome Announc.">
        <title>Complete Genome Sequence of Corynebacterium kutscheri DSM 20755, a Corynebacterial Type Strain with Remarkably Low G+C Content of Chromosomal DNA.</title>
        <authorList>
            <person name="Ruckert C."/>
            <person name="Albersmeier A."/>
            <person name="Winkler A."/>
            <person name="Tauch A."/>
        </authorList>
    </citation>
    <scope>NUCLEOTIDE SEQUENCE [LARGE SCALE GENOMIC DNA]</scope>
    <source>
        <strain evidence="11 13">DSM 20755</strain>
    </source>
</reference>
<dbReference type="FunFam" id="3.40.50.300:FF:000522">
    <property type="entry name" value="Gluconokinase"/>
    <property type="match status" value="1"/>
</dbReference>
<dbReference type="EMBL" id="CP011312">
    <property type="protein sequence ID" value="AKE42231.1"/>
    <property type="molecule type" value="Genomic_DNA"/>
</dbReference>
<dbReference type="EMBL" id="LR134377">
    <property type="protein sequence ID" value="VEH05713.1"/>
    <property type="molecule type" value="Genomic_DNA"/>
</dbReference>
<dbReference type="GO" id="GO:0005737">
    <property type="term" value="C:cytoplasm"/>
    <property type="evidence" value="ECO:0007669"/>
    <property type="project" value="TreeGrafter"/>
</dbReference>
<evidence type="ECO:0000313" key="11">
    <source>
        <dbReference type="EMBL" id="AKE42231.1"/>
    </source>
</evidence>
<name>A0A0F6TE74_9CORY</name>
<dbReference type="CDD" id="cd02021">
    <property type="entry name" value="GntK"/>
    <property type="match status" value="1"/>
</dbReference>
<evidence type="ECO:0000256" key="2">
    <source>
        <dbReference type="ARBA" id="ARBA00008420"/>
    </source>
</evidence>
<dbReference type="Pfam" id="PF01202">
    <property type="entry name" value="SKI"/>
    <property type="match status" value="1"/>
</dbReference>
<dbReference type="InterPro" id="IPR006001">
    <property type="entry name" value="Therm_gnt_kin"/>
</dbReference>
<proteinExistence type="inferred from homology"/>
<dbReference type="NCBIfam" id="TIGR01313">
    <property type="entry name" value="therm_gnt_kin"/>
    <property type="match status" value="1"/>
</dbReference>
<protein>
    <recommendedName>
        <fullName evidence="3 10">Gluconokinase</fullName>
        <ecNumber evidence="3 10">2.7.1.12</ecNumber>
    </recommendedName>
</protein>
<dbReference type="GO" id="GO:0019521">
    <property type="term" value="P:D-gluconate metabolic process"/>
    <property type="evidence" value="ECO:0007669"/>
    <property type="project" value="UniProtKB-KW"/>
</dbReference>
<reference evidence="12 14" key="2">
    <citation type="submission" date="2018-12" db="EMBL/GenBank/DDBJ databases">
        <authorList>
            <consortium name="Pathogen Informatics"/>
        </authorList>
    </citation>
    <scope>NUCLEOTIDE SEQUENCE [LARGE SCALE GENOMIC DNA]</scope>
    <source>
        <strain evidence="12 14">NCTC949</strain>
    </source>
</reference>
<comment type="catalytic activity">
    <reaction evidence="9 10">
        <text>D-gluconate + ATP = 6-phospho-D-gluconate + ADP + H(+)</text>
        <dbReference type="Rhea" id="RHEA:19433"/>
        <dbReference type="ChEBI" id="CHEBI:15378"/>
        <dbReference type="ChEBI" id="CHEBI:18391"/>
        <dbReference type="ChEBI" id="CHEBI:30616"/>
        <dbReference type="ChEBI" id="CHEBI:58759"/>
        <dbReference type="ChEBI" id="CHEBI:456216"/>
        <dbReference type="EC" id="2.7.1.12"/>
    </reaction>
</comment>
<dbReference type="GO" id="GO:0005524">
    <property type="term" value="F:ATP binding"/>
    <property type="evidence" value="ECO:0007669"/>
    <property type="project" value="UniProtKB-KW"/>
</dbReference>
<dbReference type="KEGG" id="cku:UL82_10485"/>
<keyword evidence="13" id="KW-1185">Reference proteome</keyword>
<evidence type="ECO:0000313" key="14">
    <source>
        <dbReference type="Proteomes" id="UP000271380"/>
    </source>
</evidence>
<evidence type="ECO:0000256" key="1">
    <source>
        <dbReference type="ARBA" id="ARBA00004761"/>
    </source>
</evidence>
<dbReference type="PANTHER" id="PTHR43442:SF3">
    <property type="entry name" value="GLUCONOKINASE-RELATED"/>
    <property type="match status" value="1"/>
</dbReference>
<dbReference type="Proteomes" id="UP000271380">
    <property type="component" value="Chromosome"/>
</dbReference>
<sequence>MSAQHIVIMGVSGSGKSTVGALLAPLLGIDYRDGDDMHPQENIDKMAQGIALNDKDRWPWLESIGSWLAQQPDGAIVGCSALKRSYRDLIRSHCNTVIFVHVHGDFDTLYQRMNNRPGHFMPPTLLQSQWDTLEALSADEVGRVFDILDPPEKIAQQAASWIREVAVS</sequence>
<keyword evidence="7 10" id="KW-0067">ATP-binding</keyword>
<dbReference type="HOGENOM" id="CLU_077168_4_1_11"/>
<keyword evidence="5 10" id="KW-0547">Nucleotide-binding</keyword>
<evidence type="ECO:0000256" key="4">
    <source>
        <dbReference type="ARBA" id="ARBA00022679"/>
    </source>
</evidence>
<comment type="pathway">
    <text evidence="1">Carbohydrate acid metabolism.</text>
</comment>
<gene>
    <name evidence="12" type="primary">idnK</name>
    <name evidence="12" type="ORF">NCTC949_00753</name>
    <name evidence="11" type="ORF">UL82_10485</name>
</gene>
<keyword evidence="8" id="KW-0311">Gluconate utilization</keyword>
<dbReference type="InterPro" id="IPR027417">
    <property type="entry name" value="P-loop_NTPase"/>
</dbReference>
<keyword evidence="4 10" id="KW-0808">Transferase</keyword>
<dbReference type="EC" id="2.7.1.12" evidence="3 10"/>
<dbReference type="STRING" id="35755.UL82_10485"/>
<evidence type="ECO:0000256" key="7">
    <source>
        <dbReference type="ARBA" id="ARBA00022840"/>
    </source>
</evidence>
<evidence type="ECO:0000256" key="5">
    <source>
        <dbReference type="ARBA" id="ARBA00022741"/>
    </source>
</evidence>
<organism evidence="11 13">
    <name type="scientific">Corynebacterium kutscheri</name>
    <dbReference type="NCBI Taxonomy" id="35755"/>
    <lineage>
        <taxon>Bacteria</taxon>
        <taxon>Bacillati</taxon>
        <taxon>Actinomycetota</taxon>
        <taxon>Actinomycetes</taxon>
        <taxon>Mycobacteriales</taxon>
        <taxon>Corynebacteriaceae</taxon>
        <taxon>Corynebacterium</taxon>
    </lineage>
</organism>
<evidence type="ECO:0000256" key="10">
    <source>
        <dbReference type="RuleBase" id="RU363066"/>
    </source>
</evidence>
<dbReference type="PANTHER" id="PTHR43442">
    <property type="entry name" value="GLUCONOKINASE-RELATED"/>
    <property type="match status" value="1"/>
</dbReference>
<evidence type="ECO:0000313" key="13">
    <source>
        <dbReference type="Proteomes" id="UP000033457"/>
    </source>
</evidence>
<evidence type="ECO:0000313" key="12">
    <source>
        <dbReference type="EMBL" id="VEH05713.1"/>
    </source>
</evidence>
<evidence type="ECO:0000256" key="9">
    <source>
        <dbReference type="ARBA" id="ARBA00048090"/>
    </source>
</evidence>
<dbReference type="GO" id="GO:0046316">
    <property type="term" value="F:gluconokinase activity"/>
    <property type="evidence" value="ECO:0007669"/>
    <property type="project" value="UniProtKB-EC"/>
</dbReference>
<accession>A0A0F6TE74</accession>
<dbReference type="Proteomes" id="UP000033457">
    <property type="component" value="Chromosome"/>
</dbReference>
<dbReference type="AlphaFoldDB" id="A0A0F6TE74"/>
<dbReference type="SUPFAM" id="SSF52540">
    <property type="entry name" value="P-loop containing nucleoside triphosphate hydrolases"/>
    <property type="match status" value="1"/>
</dbReference>
<comment type="similarity">
    <text evidence="2 10">Belongs to the gluconokinase GntK/GntV family.</text>
</comment>
<evidence type="ECO:0000256" key="8">
    <source>
        <dbReference type="ARBA" id="ARBA00023064"/>
    </source>
</evidence>
<evidence type="ECO:0000256" key="6">
    <source>
        <dbReference type="ARBA" id="ARBA00022777"/>
    </source>
</evidence>
<evidence type="ECO:0000256" key="3">
    <source>
        <dbReference type="ARBA" id="ARBA00012054"/>
    </source>
</evidence>
<keyword evidence="6 10" id="KW-0418">Kinase</keyword>